<comment type="caution">
    <text evidence="1">The sequence shown here is derived from an EMBL/GenBank/DDBJ whole genome shotgun (WGS) entry which is preliminary data.</text>
</comment>
<evidence type="ECO:0000313" key="1">
    <source>
        <dbReference type="EMBL" id="KAI3360398.1"/>
    </source>
</evidence>
<keyword evidence="2" id="KW-1185">Reference proteome</keyword>
<name>A0ACB8W0U2_9TELE</name>
<accession>A0ACB8W0U2</accession>
<sequence>MVFATSETMKCLGCGAEGHLIRSCRRERRERGGGGLLPLQERGSWPRRPGGGPPAPGPASGDPSACSGGEVSVETEANTKLEAQLTPQELYAALMSLKSGKAPGIDGLPVDFYKSFWSVLGEDLLEVFNDCLERGRLPLSCRRAVITLLPKKGDLQELKNWRPVSLLCTDYKIMSKVLASRLREVMASIIHPDQTYCVLRQANQ</sequence>
<proteinExistence type="predicted"/>
<reference evidence="1" key="1">
    <citation type="submission" date="2022-04" db="EMBL/GenBank/DDBJ databases">
        <title>Jade perch genome.</title>
        <authorList>
            <person name="Chao B."/>
        </authorList>
    </citation>
    <scope>NUCLEOTIDE SEQUENCE</scope>
    <source>
        <strain evidence="1">CB-2022</strain>
    </source>
</reference>
<dbReference type="EMBL" id="CM041546">
    <property type="protein sequence ID" value="KAI3360398.1"/>
    <property type="molecule type" value="Genomic_DNA"/>
</dbReference>
<dbReference type="Proteomes" id="UP000831701">
    <property type="component" value="Chromosome 16"/>
</dbReference>
<organism evidence="1 2">
    <name type="scientific">Scortum barcoo</name>
    <name type="common">barcoo grunter</name>
    <dbReference type="NCBI Taxonomy" id="214431"/>
    <lineage>
        <taxon>Eukaryota</taxon>
        <taxon>Metazoa</taxon>
        <taxon>Chordata</taxon>
        <taxon>Craniata</taxon>
        <taxon>Vertebrata</taxon>
        <taxon>Euteleostomi</taxon>
        <taxon>Actinopterygii</taxon>
        <taxon>Neopterygii</taxon>
        <taxon>Teleostei</taxon>
        <taxon>Neoteleostei</taxon>
        <taxon>Acanthomorphata</taxon>
        <taxon>Eupercaria</taxon>
        <taxon>Centrarchiformes</taxon>
        <taxon>Terapontoidei</taxon>
        <taxon>Terapontidae</taxon>
        <taxon>Scortum</taxon>
    </lineage>
</organism>
<protein>
    <submittedName>
        <fullName evidence="1">Uncharacterized protein</fullName>
    </submittedName>
</protein>
<gene>
    <name evidence="1" type="ORF">L3Q82_002308</name>
</gene>
<evidence type="ECO:0000313" key="2">
    <source>
        <dbReference type="Proteomes" id="UP000831701"/>
    </source>
</evidence>